<keyword evidence="1" id="KW-0472">Membrane</keyword>
<dbReference type="AlphaFoldDB" id="A0A1G8NV98"/>
<evidence type="ECO:0000313" key="3">
    <source>
        <dbReference type="Proteomes" id="UP000199017"/>
    </source>
</evidence>
<protein>
    <submittedName>
        <fullName evidence="2">YrhC-like protein</fullName>
    </submittedName>
</protein>
<dbReference type="RefSeq" id="WP_091587112.1">
    <property type="nucleotide sequence ID" value="NZ_FNDU01000013.1"/>
</dbReference>
<dbReference type="OrthoDB" id="2947826at2"/>
<sequence length="74" mass="8538">MEKETEEQQKLARDFSTFSRILLTLASFLSLGYFLPDTFSKQEETTALIIINVLLMVSIFLHIIGKRAEEKVDE</sequence>
<gene>
    <name evidence="2" type="ORF">SAMN05216352_1134</name>
</gene>
<dbReference type="Proteomes" id="UP000199017">
    <property type="component" value="Unassembled WGS sequence"/>
</dbReference>
<dbReference type="EMBL" id="FNDU01000013">
    <property type="protein sequence ID" value="SDI84139.1"/>
    <property type="molecule type" value="Genomic_DNA"/>
</dbReference>
<dbReference type="Pfam" id="PF14143">
    <property type="entry name" value="YrhC"/>
    <property type="match status" value="1"/>
</dbReference>
<feature type="transmembrane region" description="Helical" evidence="1">
    <location>
        <begin position="18"/>
        <end position="35"/>
    </location>
</feature>
<name>A0A1G8NV98_9BACI</name>
<evidence type="ECO:0000256" key="1">
    <source>
        <dbReference type="SAM" id="Phobius"/>
    </source>
</evidence>
<accession>A0A1G8NV98</accession>
<proteinExistence type="predicted"/>
<evidence type="ECO:0000313" key="2">
    <source>
        <dbReference type="EMBL" id="SDI84139.1"/>
    </source>
</evidence>
<organism evidence="2 3">
    <name type="scientific">Alteribacillus bidgolensis</name>
    <dbReference type="NCBI Taxonomy" id="930129"/>
    <lineage>
        <taxon>Bacteria</taxon>
        <taxon>Bacillati</taxon>
        <taxon>Bacillota</taxon>
        <taxon>Bacilli</taxon>
        <taxon>Bacillales</taxon>
        <taxon>Bacillaceae</taxon>
        <taxon>Alteribacillus</taxon>
    </lineage>
</organism>
<keyword evidence="1" id="KW-0812">Transmembrane</keyword>
<feature type="transmembrane region" description="Helical" evidence="1">
    <location>
        <begin position="47"/>
        <end position="65"/>
    </location>
</feature>
<keyword evidence="1" id="KW-1133">Transmembrane helix</keyword>
<keyword evidence="3" id="KW-1185">Reference proteome</keyword>
<reference evidence="2 3" key="1">
    <citation type="submission" date="2016-10" db="EMBL/GenBank/DDBJ databases">
        <authorList>
            <person name="de Groot N.N."/>
        </authorList>
    </citation>
    <scope>NUCLEOTIDE SEQUENCE [LARGE SCALE GENOMIC DNA]</scope>
    <source>
        <strain evidence="3">P4B,CCM 7963,CECT 7998,DSM 25260,IBRC-M 10614,KCTC 13821</strain>
    </source>
</reference>
<dbReference type="InterPro" id="IPR025418">
    <property type="entry name" value="YrhC-like"/>
</dbReference>